<evidence type="ECO:0000256" key="1">
    <source>
        <dbReference type="SAM" id="MobiDB-lite"/>
    </source>
</evidence>
<keyword evidence="3" id="KW-1185">Reference proteome</keyword>
<accession>A0AAN8MAT5</accession>
<comment type="caution">
    <text evidence="2">The sequence shown here is derived from an EMBL/GenBank/DDBJ whole genome shotgun (WGS) entry which is preliminary data.</text>
</comment>
<protein>
    <submittedName>
        <fullName evidence="2">Uncharacterized protein</fullName>
    </submittedName>
</protein>
<evidence type="ECO:0000313" key="2">
    <source>
        <dbReference type="EMBL" id="KAK6326124.1"/>
    </source>
</evidence>
<sequence length="138" mass="15568">MLTHSMSMSLCSFSFYLYRTKVKTLRVTQWTFVWILSAVKNIPPGREIINRMGGEIQETPQKLTGRGPLRNPPSTTRSPRKTRRSHLALAPPLPLHLPNLTGEETTPTKALTRPGWGLGETMVAPWRGDEDAEVFNLE</sequence>
<evidence type="ECO:0000313" key="3">
    <source>
        <dbReference type="Proteomes" id="UP001356427"/>
    </source>
</evidence>
<reference evidence="2 3" key="1">
    <citation type="submission" date="2021-04" db="EMBL/GenBank/DDBJ databases">
        <authorList>
            <person name="De Guttry C."/>
            <person name="Zahm M."/>
            <person name="Klopp C."/>
            <person name="Cabau C."/>
            <person name="Louis A."/>
            <person name="Berthelot C."/>
            <person name="Parey E."/>
            <person name="Roest Crollius H."/>
            <person name="Montfort J."/>
            <person name="Robinson-Rechavi M."/>
            <person name="Bucao C."/>
            <person name="Bouchez O."/>
            <person name="Gislard M."/>
            <person name="Lluch J."/>
            <person name="Milhes M."/>
            <person name="Lampietro C."/>
            <person name="Lopez Roques C."/>
            <person name="Donnadieu C."/>
            <person name="Braasch I."/>
            <person name="Desvignes T."/>
            <person name="Postlethwait J."/>
            <person name="Bobe J."/>
            <person name="Wedekind C."/>
            <person name="Guiguen Y."/>
        </authorList>
    </citation>
    <scope>NUCLEOTIDE SEQUENCE [LARGE SCALE GENOMIC DNA]</scope>
    <source>
        <strain evidence="2">Cs_M1</strain>
        <tissue evidence="2">Blood</tissue>
    </source>
</reference>
<name>A0AAN8MAT5_9TELE</name>
<gene>
    <name evidence="2" type="ORF">J4Q44_G00017690</name>
</gene>
<organism evidence="2 3">
    <name type="scientific">Coregonus suidteri</name>
    <dbReference type="NCBI Taxonomy" id="861788"/>
    <lineage>
        <taxon>Eukaryota</taxon>
        <taxon>Metazoa</taxon>
        <taxon>Chordata</taxon>
        <taxon>Craniata</taxon>
        <taxon>Vertebrata</taxon>
        <taxon>Euteleostomi</taxon>
        <taxon>Actinopterygii</taxon>
        <taxon>Neopterygii</taxon>
        <taxon>Teleostei</taxon>
        <taxon>Protacanthopterygii</taxon>
        <taxon>Salmoniformes</taxon>
        <taxon>Salmonidae</taxon>
        <taxon>Coregoninae</taxon>
        <taxon>Coregonus</taxon>
    </lineage>
</organism>
<dbReference type="EMBL" id="JAGTTL010000002">
    <property type="protein sequence ID" value="KAK6326124.1"/>
    <property type="molecule type" value="Genomic_DNA"/>
</dbReference>
<dbReference type="Proteomes" id="UP001356427">
    <property type="component" value="Unassembled WGS sequence"/>
</dbReference>
<feature type="region of interest" description="Disordered" evidence="1">
    <location>
        <begin position="53"/>
        <end position="116"/>
    </location>
</feature>
<dbReference type="AlphaFoldDB" id="A0AAN8MAT5"/>
<proteinExistence type="predicted"/>